<reference evidence="2" key="1">
    <citation type="submission" date="2019-08" db="EMBL/GenBank/DDBJ databases">
        <authorList>
            <person name="Zheng X."/>
        </authorList>
    </citation>
    <scope>NUCLEOTIDE SEQUENCE [LARGE SCALE GENOMIC DNA]</scope>
    <source>
        <strain evidence="2">FJAT-25496</strain>
    </source>
</reference>
<evidence type="ECO:0000313" key="2">
    <source>
        <dbReference type="Proteomes" id="UP000321555"/>
    </source>
</evidence>
<dbReference type="EMBL" id="CP042593">
    <property type="protein sequence ID" value="QED49686.1"/>
    <property type="molecule type" value="Genomic_DNA"/>
</dbReference>
<name>A0A5B8ZDT4_CYTDA</name>
<proteinExistence type="predicted"/>
<accession>A0A5B8ZDT4</accession>
<keyword evidence="2" id="KW-1185">Reference proteome</keyword>
<sequence length="72" mass="7871">MTKSLELTFLTDMGKLSRISIDNPKEPIDPAAVKLAMDQIVAADIFQTNNGSFASAKEARVIERNVTEYALA</sequence>
<protein>
    <submittedName>
        <fullName evidence="1">DUF2922 domain-containing protein</fullName>
    </submittedName>
</protein>
<dbReference type="RefSeq" id="WP_146846562.1">
    <property type="nucleotide sequence ID" value="NZ_CP042593.1"/>
</dbReference>
<gene>
    <name evidence="1" type="ORF">FSZ17_21765</name>
</gene>
<dbReference type="AlphaFoldDB" id="A0A5B8ZDT4"/>
<dbReference type="KEGG" id="bda:FSZ17_21765"/>
<dbReference type="OrthoDB" id="2454247at2"/>
<evidence type="ECO:0000313" key="1">
    <source>
        <dbReference type="EMBL" id="QED49686.1"/>
    </source>
</evidence>
<dbReference type="Proteomes" id="UP000321555">
    <property type="component" value="Chromosome"/>
</dbReference>
<dbReference type="Pfam" id="PF11148">
    <property type="entry name" value="DUF2922"/>
    <property type="match status" value="1"/>
</dbReference>
<dbReference type="InterPro" id="IPR021321">
    <property type="entry name" value="DUF2922"/>
</dbReference>
<organism evidence="1 2">
    <name type="scientific">Cytobacillus dafuensis</name>
    <name type="common">Bacillus dafuensis</name>
    <dbReference type="NCBI Taxonomy" id="1742359"/>
    <lineage>
        <taxon>Bacteria</taxon>
        <taxon>Bacillati</taxon>
        <taxon>Bacillota</taxon>
        <taxon>Bacilli</taxon>
        <taxon>Bacillales</taxon>
        <taxon>Bacillaceae</taxon>
        <taxon>Cytobacillus</taxon>
    </lineage>
</organism>
<dbReference type="STRING" id="1742359.GCA_001439625_03155"/>